<dbReference type="GO" id="GO:0003700">
    <property type="term" value="F:DNA-binding transcription factor activity"/>
    <property type="evidence" value="ECO:0007669"/>
    <property type="project" value="InterPro"/>
</dbReference>
<keyword evidence="2" id="KW-0805">Transcription regulation</keyword>
<feature type="domain" description="HTH lysR-type" evidence="5">
    <location>
        <begin position="8"/>
        <end position="60"/>
    </location>
</feature>
<comment type="similarity">
    <text evidence="1">Belongs to the LysR transcriptional regulatory family.</text>
</comment>
<dbReference type="KEGG" id="ccah:DWG20_08640"/>
<dbReference type="RefSeq" id="WP_115433429.1">
    <property type="nucleotide sequence ID" value="NZ_CP031337.1"/>
</dbReference>
<evidence type="ECO:0000256" key="2">
    <source>
        <dbReference type="ARBA" id="ARBA00023015"/>
    </source>
</evidence>
<dbReference type="Pfam" id="PF03466">
    <property type="entry name" value="LysR_substrate"/>
    <property type="match status" value="1"/>
</dbReference>
<dbReference type="InterPro" id="IPR036390">
    <property type="entry name" value="WH_DNA-bd_sf"/>
</dbReference>
<evidence type="ECO:0000313" key="7">
    <source>
        <dbReference type="Proteomes" id="UP000254537"/>
    </source>
</evidence>
<dbReference type="InterPro" id="IPR000847">
    <property type="entry name" value="LysR_HTH_N"/>
</dbReference>
<dbReference type="SUPFAM" id="SSF46785">
    <property type="entry name" value="Winged helix' DNA-binding domain"/>
    <property type="match status" value="1"/>
</dbReference>
<evidence type="ECO:0000256" key="3">
    <source>
        <dbReference type="ARBA" id="ARBA00023125"/>
    </source>
</evidence>
<dbReference type="CDD" id="cd05466">
    <property type="entry name" value="PBP2_LTTR_substrate"/>
    <property type="match status" value="1"/>
</dbReference>
<dbReference type="Proteomes" id="UP000254537">
    <property type="component" value="Chromosome"/>
</dbReference>
<gene>
    <name evidence="6" type="ORF">DWG20_08640</name>
</gene>
<name>A0A345Y6E5_9NEIS</name>
<dbReference type="Gene3D" id="3.40.190.290">
    <property type="match status" value="1"/>
</dbReference>
<evidence type="ECO:0000256" key="4">
    <source>
        <dbReference type="ARBA" id="ARBA00023163"/>
    </source>
</evidence>
<keyword evidence="4" id="KW-0804">Transcription</keyword>
<proteinExistence type="inferred from homology"/>
<dbReference type="PANTHER" id="PTHR30126">
    <property type="entry name" value="HTH-TYPE TRANSCRIPTIONAL REGULATOR"/>
    <property type="match status" value="1"/>
</dbReference>
<dbReference type="AlphaFoldDB" id="A0A345Y6E5"/>
<evidence type="ECO:0000256" key="1">
    <source>
        <dbReference type="ARBA" id="ARBA00009437"/>
    </source>
</evidence>
<evidence type="ECO:0000259" key="5">
    <source>
        <dbReference type="PROSITE" id="PS50931"/>
    </source>
</evidence>
<protein>
    <submittedName>
        <fullName evidence="6">LysR family transcriptional regulator</fullName>
    </submittedName>
</protein>
<organism evidence="6 7">
    <name type="scientific">Crenobacter cavernae</name>
    <dbReference type="NCBI Taxonomy" id="2290923"/>
    <lineage>
        <taxon>Bacteria</taxon>
        <taxon>Pseudomonadati</taxon>
        <taxon>Pseudomonadota</taxon>
        <taxon>Betaproteobacteria</taxon>
        <taxon>Neisseriales</taxon>
        <taxon>Neisseriaceae</taxon>
        <taxon>Crenobacter</taxon>
    </lineage>
</organism>
<dbReference type="SUPFAM" id="SSF53850">
    <property type="entry name" value="Periplasmic binding protein-like II"/>
    <property type="match status" value="1"/>
</dbReference>
<dbReference type="InterPro" id="IPR005119">
    <property type="entry name" value="LysR_subst-bd"/>
</dbReference>
<dbReference type="Pfam" id="PF00126">
    <property type="entry name" value="HTH_1"/>
    <property type="match status" value="1"/>
</dbReference>
<dbReference type="InterPro" id="IPR036388">
    <property type="entry name" value="WH-like_DNA-bd_sf"/>
</dbReference>
<evidence type="ECO:0000313" key="6">
    <source>
        <dbReference type="EMBL" id="AXK39497.1"/>
    </source>
</evidence>
<dbReference type="FunFam" id="1.10.10.10:FF:000001">
    <property type="entry name" value="LysR family transcriptional regulator"/>
    <property type="match status" value="1"/>
</dbReference>
<sequence length="287" mass="31612">MHYAPEALHAFVAAATLGSFSAAARKLGKSQSTVSEAIANLEIDLCVTLFDRQLRPPALTDAGRQLLPRAEDILAAHDRLSRNAGQLLDGMEARLTLVVSDTALQSIPYETLLADLDRQYPDLELECMVAEHDDVIDLVEQGRAQLGLVGALPDYPADIGRATLATPAEIGLYVGKTHPLAGRAELDRDELLGERELRLNTVLDKPQRPTGGRCWSAPNYLLLMEMAAFGFGWAELPDWLAEHFGRDDLVKLKMAGWPKYLAVDVVWSRSHRLGPAGSWLLEKLRRT</sequence>
<dbReference type="Gene3D" id="1.10.10.10">
    <property type="entry name" value="Winged helix-like DNA-binding domain superfamily/Winged helix DNA-binding domain"/>
    <property type="match status" value="1"/>
</dbReference>
<dbReference type="EMBL" id="CP031337">
    <property type="protein sequence ID" value="AXK39497.1"/>
    <property type="molecule type" value="Genomic_DNA"/>
</dbReference>
<accession>A0A345Y6E5</accession>
<dbReference type="PANTHER" id="PTHR30126:SF91">
    <property type="entry name" value="LYSR FAMILY TRANSCRIPTIONAL REGULATOR"/>
    <property type="match status" value="1"/>
</dbReference>
<keyword evidence="3" id="KW-0238">DNA-binding</keyword>
<dbReference type="PROSITE" id="PS50931">
    <property type="entry name" value="HTH_LYSR"/>
    <property type="match status" value="1"/>
</dbReference>
<dbReference type="GO" id="GO:0000976">
    <property type="term" value="F:transcription cis-regulatory region binding"/>
    <property type="evidence" value="ECO:0007669"/>
    <property type="project" value="TreeGrafter"/>
</dbReference>
<reference evidence="6 7" key="1">
    <citation type="submission" date="2018-07" db="EMBL/GenBank/DDBJ databases">
        <title>Crenobacter cavernae sp. nov., isolated from a karst cave.</title>
        <authorList>
            <person name="Zhu H."/>
        </authorList>
    </citation>
    <scope>NUCLEOTIDE SEQUENCE [LARGE SCALE GENOMIC DNA]</scope>
    <source>
        <strain evidence="6 7">K1W11S-77</strain>
    </source>
</reference>
<dbReference type="PRINTS" id="PR00039">
    <property type="entry name" value="HTHLYSR"/>
</dbReference>
<dbReference type="OrthoDB" id="9178040at2"/>